<dbReference type="GO" id="GO:0005524">
    <property type="term" value="F:ATP binding"/>
    <property type="evidence" value="ECO:0007669"/>
    <property type="project" value="UniProtKB-UniRule"/>
</dbReference>
<evidence type="ECO:0000256" key="6">
    <source>
        <dbReference type="ARBA" id="ARBA00022840"/>
    </source>
</evidence>
<evidence type="ECO:0000313" key="15">
    <source>
        <dbReference type="Proteomes" id="UP000806542"/>
    </source>
</evidence>
<gene>
    <name evidence="14" type="primary">pknB</name>
    <name evidence="14" type="ORF">INF28_03585</name>
</gene>
<comment type="catalytic activity">
    <reaction evidence="7">
        <text>L-threonyl-[protein] + ATP = O-phospho-L-threonyl-[protein] + ADP + H(+)</text>
        <dbReference type="Rhea" id="RHEA:46608"/>
        <dbReference type="Rhea" id="RHEA-COMP:11060"/>
        <dbReference type="Rhea" id="RHEA-COMP:11605"/>
        <dbReference type="ChEBI" id="CHEBI:15378"/>
        <dbReference type="ChEBI" id="CHEBI:30013"/>
        <dbReference type="ChEBI" id="CHEBI:30616"/>
        <dbReference type="ChEBI" id="CHEBI:61977"/>
        <dbReference type="ChEBI" id="CHEBI:456216"/>
        <dbReference type="EC" id="2.7.11.1"/>
    </reaction>
</comment>
<feature type="compositionally biased region" description="Basic and acidic residues" evidence="10">
    <location>
        <begin position="306"/>
        <end position="324"/>
    </location>
</feature>
<dbReference type="Gene3D" id="3.30.10.20">
    <property type="match status" value="2"/>
</dbReference>
<dbReference type="InterPro" id="IPR011009">
    <property type="entry name" value="Kinase-like_dom_sf"/>
</dbReference>
<dbReference type="FunFam" id="3.30.200.20:FF:000035">
    <property type="entry name" value="Serine/threonine protein kinase Stk1"/>
    <property type="match status" value="1"/>
</dbReference>
<dbReference type="PANTHER" id="PTHR43289">
    <property type="entry name" value="MITOGEN-ACTIVATED PROTEIN KINASE KINASE KINASE 20-RELATED"/>
    <property type="match status" value="1"/>
</dbReference>
<dbReference type="RefSeq" id="WP_226392107.1">
    <property type="nucleotide sequence ID" value="NZ_JADCKB010000005.1"/>
</dbReference>
<dbReference type="Gene3D" id="3.30.200.20">
    <property type="entry name" value="Phosphorylase Kinase, domain 1"/>
    <property type="match status" value="1"/>
</dbReference>
<dbReference type="PROSITE" id="PS51178">
    <property type="entry name" value="PASTA"/>
    <property type="match status" value="2"/>
</dbReference>
<dbReference type="SMART" id="SM00740">
    <property type="entry name" value="PASTA"/>
    <property type="match status" value="2"/>
</dbReference>
<dbReference type="Pfam" id="PF00069">
    <property type="entry name" value="Pkinase"/>
    <property type="match status" value="1"/>
</dbReference>
<keyword evidence="11" id="KW-1133">Transmembrane helix</keyword>
<dbReference type="PROSITE" id="PS00108">
    <property type="entry name" value="PROTEIN_KINASE_ST"/>
    <property type="match status" value="1"/>
</dbReference>
<dbReference type="PANTHER" id="PTHR43289:SF34">
    <property type="entry name" value="SERINE_THREONINE-PROTEIN KINASE YBDM-RELATED"/>
    <property type="match status" value="1"/>
</dbReference>
<feature type="domain" description="PASTA" evidence="13">
    <location>
        <begin position="463"/>
        <end position="529"/>
    </location>
</feature>
<dbReference type="CDD" id="cd06577">
    <property type="entry name" value="PASTA_pknB"/>
    <property type="match status" value="2"/>
</dbReference>
<proteinExistence type="predicted"/>
<dbReference type="InterPro" id="IPR008271">
    <property type="entry name" value="Ser/Thr_kinase_AS"/>
</dbReference>
<evidence type="ECO:0000256" key="2">
    <source>
        <dbReference type="ARBA" id="ARBA00022527"/>
    </source>
</evidence>
<feature type="transmembrane region" description="Helical" evidence="11">
    <location>
        <begin position="364"/>
        <end position="386"/>
    </location>
</feature>
<evidence type="ECO:0000313" key="14">
    <source>
        <dbReference type="EMBL" id="MBE5039545.1"/>
    </source>
</evidence>
<dbReference type="CDD" id="cd14014">
    <property type="entry name" value="STKc_PknB_like"/>
    <property type="match status" value="1"/>
</dbReference>
<dbReference type="Pfam" id="PF03793">
    <property type="entry name" value="PASTA"/>
    <property type="match status" value="2"/>
</dbReference>
<dbReference type="InterPro" id="IPR017441">
    <property type="entry name" value="Protein_kinase_ATP_BS"/>
</dbReference>
<dbReference type="SUPFAM" id="SSF56112">
    <property type="entry name" value="Protein kinase-like (PK-like)"/>
    <property type="match status" value="1"/>
</dbReference>
<feature type="domain" description="Protein kinase" evidence="12">
    <location>
        <begin position="12"/>
        <end position="272"/>
    </location>
</feature>
<feature type="domain" description="PASTA" evidence="13">
    <location>
        <begin position="395"/>
        <end position="461"/>
    </location>
</feature>
<dbReference type="Gene3D" id="1.10.510.10">
    <property type="entry name" value="Transferase(Phosphotransferase) domain 1"/>
    <property type="match status" value="1"/>
</dbReference>
<reference evidence="14" key="1">
    <citation type="submission" date="2020-10" db="EMBL/GenBank/DDBJ databases">
        <title>ChiBAC.</title>
        <authorList>
            <person name="Zenner C."/>
            <person name="Hitch T.C.A."/>
            <person name="Clavel T."/>
        </authorList>
    </citation>
    <scope>NUCLEOTIDE SEQUENCE</scope>
    <source>
        <strain evidence="14">DSM 107454</strain>
    </source>
</reference>
<dbReference type="EMBL" id="JADCKB010000005">
    <property type="protein sequence ID" value="MBE5039545.1"/>
    <property type="molecule type" value="Genomic_DNA"/>
</dbReference>
<dbReference type="EC" id="2.7.11.1" evidence="1"/>
<feature type="compositionally biased region" description="Basic and acidic residues" evidence="10">
    <location>
        <begin position="561"/>
        <end position="574"/>
    </location>
</feature>
<comment type="caution">
    <text evidence="14">The sequence shown here is derived from an EMBL/GenBank/DDBJ whole genome shotgun (WGS) entry which is preliminary data.</text>
</comment>
<evidence type="ECO:0000256" key="5">
    <source>
        <dbReference type="ARBA" id="ARBA00022777"/>
    </source>
</evidence>
<feature type="region of interest" description="Disordered" evidence="10">
    <location>
        <begin position="530"/>
        <end position="623"/>
    </location>
</feature>
<keyword evidence="11" id="KW-0812">Transmembrane</keyword>
<dbReference type="NCBIfam" id="NF033483">
    <property type="entry name" value="PknB_PASTA_kin"/>
    <property type="match status" value="1"/>
</dbReference>
<name>A0A9D5M2R2_9FIRM</name>
<keyword evidence="2" id="KW-0723">Serine/threonine-protein kinase</keyword>
<comment type="catalytic activity">
    <reaction evidence="8">
        <text>L-seryl-[protein] + ATP = O-phospho-L-seryl-[protein] + ADP + H(+)</text>
        <dbReference type="Rhea" id="RHEA:17989"/>
        <dbReference type="Rhea" id="RHEA-COMP:9863"/>
        <dbReference type="Rhea" id="RHEA-COMP:11604"/>
        <dbReference type="ChEBI" id="CHEBI:15378"/>
        <dbReference type="ChEBI" id="CHEBI:29999"/>
        <dbReference type="ChEBI" id="CHEBI:30616"/>
        <dbReference type="ChEBI" id="CHEBI:83421"/>
        <dbReference type="ChEBI" id="CHEBI:456216"/>
        <dbReference type="EC" id="2.7.11.1"/>
    </reaction>
</comment>
<keyword evidence="15" id="KW-1185">Reference proteome</keyword>
<feature type="region of interest" description="Disordered" evidence="10">
    <location>
        <begin position="279"/>
        <end position="330"/>
    </location>
</feature>
<evidence type="ECO:0000256" key="4">
    <source>
        <dbReference type="ARBA" id="ARBA00022741"/>
    </source>
</evidence>
<protein>
    <recommendedName>
        <fullName evidence="1">non-specific serine/threonine protein kinase</fullName>
        <ecNumber evidence="1">2.7.11.1</ecNumber>
    </recommendedName>
</protein>
<keyword evidence="5 14" id="KW-0418">Kinase</keyword>
<dbReference type="SMART" id="SM00220">
    <property type="entry name" value="S_TKc"/>
    <property type="match status" value="1"/>
</dbReference>
<dbReference type="InterPro" id="IPR005543">
    <property type="entry name" value="PASTA_dom"/>
</dbReference>
<dbReference type="PROSITE" id="PS00107">
    <property type="entry name" value="PROTEIN_KINASE_ATP"/>
    <property type="match status" value="1"/>
</dbReference>
<sequence>MDLVGKVLAGRYEIREEIGKGGMAQVYKAWCNVLNRYVAIKVLKEEFKDDKEFVHRFNVEAQAAAGISNPHVVSIYDVGFENGLYYIVMEYVEGITLKEYIAEKGRLPWREAAGFAAQICEGLEAAHKNHVIHRDIKPQNIIMTPDGVLKVTDFGIARATTQATMTMGNNAIGTVHYLSPEQARGGYTDERTDIYSLGVVLYEMLTGRLPFNDDSPVAVAIKHIQESPTPLRELNPDIPEAMEKITLRAMNKEQNVRYPSAEAFLKDLNRVLINPDYQMESQERSDIQDGEDMDTTMKMPSIGENDIEHYRKNHPENNQKKSRNETGGYADYAQKVDQAVEERKLREIDEKRARREQKKKERRVTMIAILTAILVVAGLGAVFAGVTGGLDFLKGGETVEIPKLVDMDLEKAQHQYKDTFSIVKKSEKPSDKAAGAILEQSPEAGTKVQKREDIIIYVVVSAGNTAVNLENYVGKNITEASNALKESGFQVNIIEKYSDSEAKDTVMAQDPAAGTAVSPGGLVTLYVSKGSEDEKPSASASTKPTNTPSATKKPESTVTETPDRTERPTQRPEKTVAPTKTPETSGGSGQTGGSGSGNGGTESEESGSGTGGGNTNTAPGIGD</sequence>
<evidence type="ECO:0000256" key="3">
    <source>
        <dbReference type="ARBA" id="ARBA00022679"/>
    </source>
</evidence>
<evidence type="ECO:0000259" key="13">
    <source>
        <dbReference type="PROSITE" id="PS51178"/>
    </source>
</evidence>
<dbReference type="FunFam" id="1.10.510.10:FF:000021">
    <property type="entry name" value="Serine/threonine protein kinase"/>
    <property type="match status" value="1"/>
</dbReference>
<evidence type="ECO:0000259" key="12">
    <source>
        <dbReference type="PROSITE" id="PS50011"/>
    </source>
</evidence>
<organism evidence="14 15">
    <name type="scientific">Ructibacterium gallinarum</name>
    <dbReference type="NCBI Taxonomy" id="2779355"/>
    <lineage>
        <taxon>Bacteria</taxon>
        <taxon>Bacillati</taxon>
        <taxon>Bacillota</taxon>
        <taxon>Clostridia</taxon>
        <taxon>Eubacteriales</taxon>
        <taxon>Oscillospiraceae</taxon>
        <taxon>Ructibacterium</taxon>
    </lineage>
</organism>
<dbReference type="PROSITE" id="PS50011">
    <property type="entry name" value="PROTEIN_KINASE_DOM"/>
    <property type="match status" value="1"/>
</dbReference>
<keyword evidence="4 9" id="KW-0547">Nucleotide-binding</keyword>
<feature type="binding site" evidence="9">
    <location>
        <position position="41"/>
    </location>
    <ligand>
        <name>ATP</name>
        <dbReference type="ChEBI" id="CHEBI:30616"/>
    </ligand>
</feature>
<feature type="compositionally biased region" description="Polar residues" evidence="10">
    <location>
        <begin position="538"/>
        <end position="560"/>
    </location>
</feature>
<evidence type="ECO:0000256" key="7">
    <source>
        <dbReference type="ARBA" id="ARBA00047899"/>
    </source>
</evidence>
<keyword evidence="11" id="KW-0472">Membrane</keyword>
<evidence type="ECO:0000256" key="1">
    <source>
        <dbReference type="ARBA" id="ARBA00012513"/>
    </source>
</evidence>
<evidence type="ECO:0000256" key="10">
    <source>
        <dbReference type="SAM" id="MobiDB-lite"/>
    </source>
</evidence>
<keyword evidence="6 9" id="KW-0067">ATP-binding</keyword>
<dbReference type="InterPro" id="IPR000719">
    <property type="entry name" value="Prot_kinase_dom"/>
</dbReference>
<evidence type="ECO:0000256" key="8">
    <source>
        <dbReference type="ARBA" id="ARBA00048679"/>
    </source>
</evidence>
<keyword evidence="3" id="KW-0808">Transferase</keyword>
<dbReference type="AlphaFoldDB" id="A0A9D5M2R2"/>
<accession>A0A9D5M2R2</accession>
<evidence type="ECO:0000256" key="9">
    <source>
        <dbReference type="PROSITE-ProRule" id="PRU10141"/>
    </source>
</evidence>
<evidence type="ECO:0000256" key="11">
    <source>
        <dbReference type="SAM" id="Phobius"/>
    </source>
</evidence>
<feature type="compositionally biased region" description="Gly residues" evidence="10">
    <location>
        <begin position="586"/>
        <end position="600"/>
    </location>
</feature>
<dbReference type="Proteomes" id="UP000806542">
    <property type="component" value="Unassembled WGS sequence"/>
</dbReference>
<dbReference type="GO" id="GO:0004674">
    <property type="term" value="F:protein serine/threonine kinase activity"/>
    <property type="evidence" value="ECO:0007669"/>
    <property type="project" value="UniProtKB-KW"/>
</dbReference>